<dbReference type="Gene3D" id="3.40.50.80">
    <property type="entry name" value="Nucleotide-binding domain of ferredoxin-NADP reductase (FNR) module"/>
    <property type="match status" value="1"/>
</dbReference>
<name>A0ABX7PTA1_9BACT</name>
<dbReference type="InterPro" id="IPR012165">
    <property type="entry name" value="Cyt_c3_hydrogenase_gsu"/>
</dbReference>
<dbReference type="InterPro" id="IPR001709">
    <property type="entry name" value="Flavoprot_Pyr_Nucl_cyt_Rdtase"/>
</dbReference>
<evidence type="ECO:0000313" key="3">
    <source>
        <dbReference type="Proteomes" id="UP000663088"/>
    </source>
</evidence>
<organism evidence="2 3">
    <name type="scientific">Candidatus Methylacidiphilum infernorum</name>
    <dbReference type="NCBI Taxonomy" id="511746"/>
    <lineage>
        <taxon>Bacteria</taxon>
        <taxon>Pseudomonadati</taxon>
        <taxon>Verrucomicrobiota</taxon>
        <taxon>Methylacidiphilae</taxon>
        <taxon>Methylacidiphilales</taxon>
        <taxon>Methylacidiphilaceae</taxon>
        <taxon>Methylacidiphilum (ex Ratnadevi et al. 2023)</taxon>
    </lineage>
</organism>
<dbReference type="PANTHER" id="PTHR43513">
    <property type="entry name" value="DIHYDROOROTATE DEHYDROGENASE B (NAD(+)), ELECTRON TRANSFER SUBUNIT"/>
    <property type="match status" value="1"/>
</dbReference>
<dbReference type="Proteomes" id="UP000663088">
    <property type="component" value="Chromosome"/>
</dbReference>
<protein>
    <submittedName>
        <fullName evidence="2">FAD/NAD(P)-binding protein</fullName>
    </submittedName>
</protein>
<dbReference type="PROSITE" id="PS51384">
    <property type="entry name" value="FAD_FR"/>
    <property type="match status" value="1"/>
</dbReference>
<dbReference type="InterPro" id="IPR039261">
    <property type="entry name" value="FNR_nucleotide-bd"/>
</dbReference>
<dbReference type="CDD" id="cd06221">
    <property type="entry name" value="sulfite_reductase_like"/>
    <property type="match status" value="1"/>
</dbReference>
<dbReference type="RefSeq" id="WP_206843402.1">
    <property type="nucleotide sequence ID" value="NZ_CP065956.1"/>
</dbReference>
<dbReference type="SUPFAM" id="SSF52343">
    <property type="entry name" value="Ferredoxin reductase-like, C-terminal NADP-linked domain"/>
    <property type="match status" value="1"/>
</dbReference>
<dbReference type="Pfam" id="PF10418">
    <property type="entry name" value="DHODB_Fe-S_bind"/>
    <property type="match status" value="1"/>
</dbReference>
<dbReference type="InterPro" id="IPR050353">
    <property type="entry name" value="PyrK_electron_transfer"/>
</dbReference>
<gene>
    <name evidence="2" type="ORF">EM20IM_05110</name>
</gene>
<dbReference type="PRINTS" id="PR00406">
    <property type="entry name" value="CYTB5RDTASE"/>
</dbReference>
<dbReference type="InterPro" id="IPR019480">
    <property type="entry name" value="Dihydroorotate_DH_Fe-S-bd"/>
</dbReference>
<dbReference type="InterPro" id="IPR017938">
    <property type="entry name" value="Riboflavin_synthase-like_b-brl"/>
</dbReference>
<keyword evidence="3" id="KW-1185">Reference proteome</keyword>
<dbReference type="PIRSF" id="PIRSF006816">
    <property type="entry name" value="Cyc3_hyd_g"/>
    <property type="match status" value="1"/>
</dbReference>
<sequence length="286" mass="31349">MQTTTELLIDSSTSSLVPSAYLVKKKAFECPHVVSLWLSPLENHDNSFKPGQFLMVYVFGVGEAAISIAERGEEPGGYLITVRSVGTVSRALEHCKEKDVVGIRGPFGNGWPLKEAQSKDILLIAGGIGLPPLWSALSFILQNRSCYRHVFLLYGVRSPRDILYKEKLEALSKGPAVETKIAVELATSRTWNGTIGNVISLMDSLSFDPQKAVAFVCGPEPMMRFCAYALMKRGLAQENIYLSLERNMRCALGSCGHCQLGPLFLCKNGPVFSYQTVGPLLNISEI</sequence>
<dbReference type="EMBL" id="CP065956">
    <property type="protein sequence ID" value="QSR85906.1"/>
    <property type="molecule type" value="Genomic_DNA"/>
</dbReference>
<dbReference type="InterPro" id="IPR017927">
    <property type="entry name" value="FAD-bd_FR_type"/>
</dbReference>
<evidence type="ECO:0000313" key="2">
    <source>
        <dbReference type="EMBL" id="QSR85906.1"/>
    </source>
</evidence>
<proteinExistence type="predicted"/>
<accession>A0ABX7PTA1</accession>
<evidence type="ECO:0000259" key="1">
    <source>
        <dbReference type="PROSITE" id="PS51384"/>
    </source>
</evidence>
<reference evidence="2 3" key="1">
    <citation type="submission" date="2020-12" db="EMBL/GenBank/DDBJ databases">
        <authorList>
            <person name="Awala S.I."/>
            <person name="Gwak J.-H."/>
            <person name="Kim S.-J."/>
            <person name="Rhee S.-K."/>
        </authorList>
    </citation>
    <scope>NUCLEOTIDE SEQUENCE [LARGE SCALE GENOMIC DNA]</scope>
    <source>
        <strain evidence="2 3">IT5</strain>
    </source>
</reference>
<dbReference type="InterPro" id="IPR001433">
    <property type="entry name" value="OxRdtase_FAD/NAD-bd"/>
</dbReference>
<dbReference type="PRINTS" id="PR00371">
    <property type="entry name" value="FPNCR"/>
</dbReference>
<dbReference type="Gene3D" id="2.40.30.10">
    <property type="entry name" value="Translation factors"/>
    <property type="match status" value="1"/>
</dbReference>
<dbReference type="Pfam" id="PF00175">
    <property type="entry name" value="NAD_binding_1"/>
    <property type="match status" value="1"/>
</dbReference>
<dbReference type="SUPFAM" id="SSF63380">
    <property type="entry name" value="Riboflavin synthase domain-like"/>
    <property type="match status" value="1"/>
</dbReference>
<feature type="domain" description="FAD-binding FR-type" evidence="1">
    <location>
        <begin position="15"/>
        <end position="113"/>
    </location>
</feature>
<dbReference type="PANTHER" id="PTHR43513:SF1">
    <property type="entry name" value="ANAEROBIC SULFITE REDUCTASE SUBUNIT B"/>
    <property type="match status" value="1"/>
</dbReference>